<dbReference type="RefSeq" id="WP_276266472.1">
    <property type="nucleotide sequence ID" value="NZ_JARJLM010000385.1"/>
</dbReference>
<dbReference type="Proteomes" id="UP001216674">
    <property type="component" value="Unassembled WGS sequence"/>
</dbReference>
<sequence>MRQPVTVIDVPASSLLAPSLASADFFDAYRVAVPDARQSALEIYLGIVSRTPAWVTRLMSLRNRVVVLFGLKDLGHLGDIDAGKPASAYRVGDRVGIFSLLALSEREVVLGDADKHLEVKISVCKLEPPEPAAGGQPAVAVSTVVHNRNALGRVYMLFVAPLHRRIVPATLRTLGAGA</sequence>
<dbReference type="EMBL" id="JARJLM010000385">
    <property type="protein sequence ID" value="MDF3835790.1"/>
    <property type="molecule type" value="Genomic_DNA"/>
</dbReference>
<gene>
    <name evidence="1" type="ORF">P3W85_22975</name>
</gene>
<evidence type="ECO:0000313" key="1">
    <source>
        <dbReference type="EMBL" id="MDF3835790.1"/>
    </source>
</evidence>
<dbReference type="Pfam" id="PF11066">
    <property type="entry name" value="DUF2867"/>
    <property type="match status" value="1"/>
</dbReference>
<protein>
    <submittedName>
        <fullName evidence="1">DUF2867 domain-containing protein</fullName>
    </submittedName>
</protein>
<evidence type="ECO:0000313" key="2">
    <source>
        <dbReference type="Proteomes" id="UP001216674"/>
    </source>
</evidence>
<keyword evidence="2" id="KW-1185">Reference proteome</keyword>
<name>A0ABT6AT34_9BURK</name>
<organism evidence="1 2">
    <name type="scientific">Cupriavidus basilensis</name>
    <dbReference type="NCBI Taxonomy" id="68895"/>
    <lineage>
        <taxon>Bacteria</taxon>
        <taxon>Pseudomonadati</taxon>
        <taxon>Pseudomonadota</taxon>
        <taxon>Betaproteobacteria</taxon>
        <taxon>Burkholderiales</taxon>
        <taxon>Burkholderiaceae</taxon>
        <taxon>Cupriavidus</taxon>
    </lineage>
</organism>
<proteinExistence type="predicted"/>
<dbReference type="InterPro" id="IPR021295">
    <property type="entry name" value="DUF2867"/>
</dbReference>
<reference evidence="1 2" key="1">
    <citation type="submission" date="2023-03" db="EMBL/GenBank/DDBJ databases">
        <title>Draft assemblies of triclosan tolerant bacteria isolated from returned activated sludge.</title>
        <authorList>
            <person name="Van Hamelsveld S."/>
        </authorList>
    </citation>
    <scope>NUCLEOTIDE SEQUENCE [LARGE SCALE GENOMIC DNA]</scope>
    <source>
        <strain evidence="1 2">GW210010_S58</strain>
    </source>
</reference>
<comment type="caution">
    <text evidence="1">The sequence shown here is derived from an EMBL/GenBank/DDBJ whole genome shotgun (WGS) entry which is preliminary data.</text>
</comment>
<accession>A0ABT6AT34</accession>